<reference evidence="7" key="2">
    <citation type="journal article" date="2021" name="PeerJ">
        <title>Extensive microbial diversity within the chicken gut microbiome revealed by metagenomics and culture.</title>
        <authorList>
            <person name="Gilroy R."/>
            <person name="Ravi A."/>
            <person name="Getino M."/>
            <person name="Pursley I."/>
            <person name="Horton D.L."/>
            <person name="Alikhan N.F."/>
            <person name="Baker D."/>
            <person name="Gharbi K."/>
            <person name="Hall N."/>
            <person name="Watson M."/>
            <person name="Adriaenssens E.M."/>
            <person name="Foster-Nyarko E."/>
            <person name="Jarju S."/>
            <person name="Secka A."/>
            <person name="Antonio M."/>
            <person name="Oren A."/>
            <person name="Chaudhuri R.R."/>
            <person name="La Ragione R."/>
            <person name="Hildebrand F."/>
            <person name="Pallen M.J."/>
        </authorList>
    </citation>
    <scope>NUCLEOTIDE SEQUENCE</scope>
    <source>
        <strain evidence="7">ChiSjej3B21-11622</strain>
    </source>
</reference>
<proteinExistence type="inferred from homology"/>
<keyword evidence="2 3" id="KW-0456">Lyase</keyword>
<dbReference type="Pfam" id="PF04127">
    <property type="entry name" value="DFP"/>
    <property type="match status" value="1"/>
</dbReference>
<keyword evidence="3 4" id="KW-0288">FMN</keyword>
<protein>
    <recommendedName>
        <fullName evidence="3">Coenzyme A biosynthesis bifunctional protein CoaBC</fullName>
    </recommendedName>
    <alternativeName>
        <fullName evidence="3">DNA/pantothenate metabolism flavoprotein</fullName>
    </alternativeName>
    <alternativeName>
        <fullName evidence="3">Phosphopantothenoylcysteine synthetase/decarboxylase</fullName>
        <shortName evidence="3">PPCS-PPCDC</shortName>
    </alternativeName>
    <domain>
        <recommendedName>
            <fullName evidence="3">Phosphopantothenoylcysteine decarboxylase</fullName>
            <shortName evidence="3">PPC decarboxylase</shortName>
            <shortName evidence="3">PPC-DC</shortName>
            <ecNumber evidence="3">4.1.1.36</ecNumber>
        </recommendedName>
        <alternativeName>
            <fullName evidence="3">CoaC</fullName>
        </alternativeName>
    </domain>
    <domain>
        <recommendedName>
            <fullName evidence="3">Phosphopantothenate--cysteine ligase</fullName>
            <ecNumber evidence="3">6.3.2.5</ecNumber>
        </recommendedName>
        <alternativeName>
            <fullName evidence="3">CoaB</fullName>
        </alternativeName>
        <alternativeName>
            <fullName evidence="3">Phosphopantothenoylcysteine synthetase</fullName>
            <shortName evidence="3">PPC synthetase</shortName>
            <shortName evidence="3">PPC-S</shortName>
        </alternativeName>
    </domain>
</protein>
<comment type="catalytic activity">
    <reaction evidence="3 4">
        <text>(R)-4'-phosphopantothenate + L-cysteine + CTP = N-[(R)-4-phosphopantothenoyl]-L-cysteine + CMP + diphosphate + H(+)</text>
        <dbReference type="Rhea" id="RHEA:19397"/>
        <dbReference type="ChEBI" id="CHEBI:10986"/>
        <dbReference type="ChEBI" id="CHEBI:15378"/>
        <dbReference type="ChEBI" id="CHEBI:33019"/>
        <dbReference type="ChEBI" id="CHEBI:35235"/>
        <dbReference type="ChEBI" id="CHEBI:37563"/>
        <dbReference type="ChEBI" id="CHEBI:59458"/>
        <dbReference type="ChEBI" id="CHEBI:60377"/>
        <dbReference type="EC" id="6.3.2.5"/>
    </reaction>
</comment>
<evidence type="ECO:0000313" key="7">
    <source>
        <dbReference type="EMBL" id="HIQ97475.1"/>
    </source>
</evidence>
<keyword evidence="3" id="KW-0511">Multifunctional enzyme</keyword>
<dbReference type="SUPFAM" id="SSF52507">
    <property type="entry name" value="Homo-oligomeric flavin-containing Cys decarboxylases, HFCD"/>
    <property type="match status" value="1"/>
</dbReference>
<dbReference type="EMBL" id="DVFT01000195">
    <property type="protein sequence ID" value="HIQ97475.1"/>
    <property type="molecule type" value="Genomic_DNA"/>
</dbReference>
<feature type="binding site" evidence="3">
    <location>
        <position position="337"/>
    </location>
    <ligand>
        <name>CTP</name>
        <dbReference type="ChEBI" id="CHEBI:37563"/>
    </ligand>
</feature>
<dbReference type="SUPFAM" id="SSF102645">
    <property type="entry name" value="CoaB-like"/>
    <property type="match status" value="1"/>
</dbReference>
<dbReference type="InterPro" id="IPR005252">
    <property type="entry name" value="CoaBC"/>
</dbReference>
<feature type="binding site" evidence="3">
    <location>
        <position position="288"/>
    </location>
    <ligand>
        <name>CTP</name>
        <dbReference type="ChEBI" id="CHEBI:37563"/>
    </ligand>
</feature>
<evidence type="ECO:0000256" key="2">
    <source>
        <dbReference type="ARBA" id="ARBA00023239"/>
    </source>
</evidence>
<comment type="function">
    <text evidence="3">Catalyzes two sequential steps in the biosynthesis of coenzyme A. In the first step cysteine is conjugated to 4'-phosphopantothenate to form 4-phosphopantothenoylcysteine. In the second step the latter compound is decarboxylated to form 4'-phosphopantotheine.</text>
</comment>
<dbReference type="GO" id="GO:0015941">
    <property type="term" value="P:pantothenate catabolic process"/>
    <property type="evidence" value="ECO:0007669"/>
    <property type="project" value="InterPro"/>
</dbReference>
<feature type="domain" description="Flavoprotein" evidence="5">
    <location>
        <begin position="5"/>
        <end position="144"/>
    </location>
</feature>
<evidence type="ECO:0000313" key="8">
    <source>
        <dbReference type="Proteomes" id="UP000886886"/>
    </source>
</evidence>
<keyword evidence="1 3" id="KW-0210">Decarboxylase</keyword>
<dbReference type="HAMAP" id="MF_02225">
    <property type="entry name" value="CoaBC"/>
    <property type="match status" value="1"/>
</dbReference>
<organism evidence="7 8">
    <name type="scientific">Candidatus Limivivens merdigallinarum</name>
    <dbReference type="NCBI Taxonomy" id="2840859"/>
    <lineage>
        <taxon>Bacteria</taxon>
        <taxon>Bacillati</taxon>
        <taxon>Bacillota</taxon>
        <taxon>Clostridia</taxon>
        <taxon>Lachnospirales</taxon>
        <taxon>Lachnospiraceae</taxon>
        <taxon>Lachnospiraceae incertae sedis</taxon>
        <taxon>Candidatus Limivivens</taxon>
    </lineage>
</organism>
<comment type="cofactor">
    <cofactor evidence="3">
        <name>Mg(2+)</name>
        <dbReference type="ChEBI" id="CHEBI:18420"/>
    </cofactor>
</comment>
<evidence type="ECO:0000259" key="5">
    <source>
        <dbReference type="Pfam" id="PF02441"/>
    </source>
</evidence>
<dbReference type="InterPro" id="IPR007085">
    <property type="entry name" value="DNA/pantothenate-metab_flavo_C"/>
</dbReference>
<dbReference type="GO" id="GO:0071513">
    <property type="term" value="C:phosphopantothenoylcysteine decarboxylase complex"/>
    <property type="evidence" value="ECO:0007669"/>
    <property type="project" value="TreeGrafter"/>
</dbReference>
<evidence type="ECO:0000256" key="4">
    <source>
        <dbReference type="RuleBase" id="RU364078"/>
    </source>
</evidence>
<dbReference type="Proteomes" id="UP000886886">
    <property type="component" value="Unassembled WGS sequence"/>
</dbReference>
<comment type="similarity">
    <text evidence="3 4">In the C-terminal section; belongs to the PPC synthetase family.</text>
</comment>
<dbReference type="GO" id="GO:0004633">
    <property type="term" value="F:phosphopantothenoylcysteine decarboxylase activity"/>
    <property type="evidence" value="ECO:0007669"/>
    <property type="project" value="UniProtKB-UniRule"/>
</dbReference>
<comment type="pathway">
    <text evidence="3 4">Cofactor biosynthesis; coenzyme A biosynthesis; CoA from (R)-pantothenate: step 3/5.</text>
</comment>
<dbReference type="Gene3D" id="3.40.50.1950">
    <property type="entry name" value="Flavin prenyltransferase-like"/>
    <property type="match status" value="1"/>
</dbReference>
<gene>
    <name evidence="3 7" type="primary">coaBC</name>
    <name evidence="7" type="ORF">IAB26_13055</name>
</gene>
<keyword evidence="3 4" id="KW-0436">Ligase</keyword>
<keyword evidence="3" id="KW-0460">Magnesium</keyword>
<name>A0A9D1D1Q4_9FIRM</name>
<dbReference type="GO" id="GO:0004632">
    <property type="term" value="F:phosphopantothenate--cysteine ligase activity"/>
    <property type="evidence" value="ECO:0007669"/>
    <property type="project" value="UniProtKB-UniRule"/>
</dbReference>
<dbReference type="GO" id="GO:0046872">
    <property type="term" value="F:metal ion binding"/>
    <property type="evidence" value="ECO:0007669"/>
    <property type="project" value="UniProtKB-KW"/>
</dbReference>
<dbReference type="PANTHER" id="PTHR14359">
    <property type="entry name" value="HOMO-OLIGOMERIC FLAVIN CONTAINING CYS DECARBOXYLASE FAMILY"/>
    <property type="match status" value="1"/>
</dbReference>
<reference evidence="7" key="1">
    <citation type="submission" date="2020-10" db="EMBL/GenBank/DDBJ databases">
        <authorList>
            <person name="Gilroy R."/>
        </authorList>
    </citation>
    <scope>NUCLEOTIDE SEQUENCE</scope>
    <source>
        <strain evidence="7">ChiSjej3B21-11622</strain>
    </source>
</reference>
<feature type="region of interest" description="Phosphopantothenoylcysteine decarboxylase" evidence="3">
    <location>
        <begin position="1"/>
        <end position="189"/>
    </location>
</feature>
<dbReference type="Pfam" id="PF02441">
    <property type="entry name" value="Flavoprotein"/>
    <property type="match status" value="1"/>
</dbReference>
<feature type="binding site" evidence="3">
    <location>
        <position position="341"/>
    </location>
    <ligand>
        <name>CTP</name>
        <dbReference type="ChEBI" id="CHEBI:37563"/>
    </ligand>
</feature>
<evidence type="ECO:0000259" key="6">
    <source>
        <dbReference type="Pfam" id="PF04127"/>
    </source>
</evidence>
<dbReference type="InterPro" id="IPR003382">
    <property type="entry name" value="Flavoprotein"/>
</dbReference>
<evidence type="ECO:0000256" key="3">
    <source>
        <dbReference type="HAMAP-Rule" id="MF_02225"/>
    </source>
</evidence>
<feature type="binding site" evidence="3">
    <location>
        <position position="278"/>
    </location>
    <ligand>
        <name>CTP</name>
        <dbReference type="ChEBI" id="CHEBI:37563"/>
    </ligand>
</feature>
<accession>A0A9D1D1Q4</accession>
<dbReference type="PANTHER" id="PTHR14359:SF6">
    <property type="entry name" value="PHOSPHOPANTOTHENOYLCYSTEINE DECARBOXYLASE"/>
    <property type="match status" value="1"/>
</dbReference>
<dbReference type="EC" id="4.1.1.36" evidence="3"/>
<dbReference type="EC" id="6.3.2.5" evidence="3"/>
<comment type="caution">
    <text evidence="3">Lacks conserved residue(s) required for the propagation of feature annotation.</text>
</comment>
<comment type="pathway">
    <text evidence="3 4">Cofactor biosynthesis; coenzyme A biosynthesis; CoA from (R)-pantothenate: step 2/5.</text>
</comment>
<comment type="caution">
    <text evidence="7">The sequence shown here is derived from an EMBL/GenBank/DDBJ whole genome shotgun (WGS) entry which is preliminary data.</text>
</comment>
<comment type="cofactor">
    <cofactor evidence="3">
        <name>FMN</name>
        <dbReference type="ChEBI" id="CHEBI:58210"/>
    </cofactor>
    <text evidence="3">Binds 1 FMN per subunit.</text>
</comment>
<comment type="catalytic activity">
    <reaction evidence="3 4">
        <text>N-[(R)-4-phosphopantothenoyl]-L-cysteine + H(+) = (R)-4'-phosphopantetheine + CO2</text>
        <dbReference type="Rhea" id="RHEA:16793"/>
        <dbReference type="ChEBI" id="CHEBI:15378"/>
        <dbReference type="ChEBI" id="CHEBI:16526"/>
        <dbReference type="ChEBI" id="CHEBI:59458"/>
        <dbReference type="ChEBI" id="CHEBI:61723"/>
        <dbReference type="EC" id="4.1.1.36"/>
    </reaction>
</comment>
<dbReference type="GO" id="GO:0010181">
    <property type="term" value="F:FMN binding"/>
    <property type="evidence" value="ECO:0007669"/>
    <property type="project" value="UniProtKB-UniRule"/>
</dbReference>
<dbReference type="InterPro" id="IPR035929">
    <property type="entry name" value="CoaB-like_sf"/>
</dbReference>
<sequence>MLKGKTVILGVTGSIAAYKAANLASMLVKLHADVHVIMTKNATNFIHPLTFETLTNNRCLVDTFDRNFQYNVEHVSLAKKADVVMIAPATANVIGKLAAGIADDMLTTTVLACTCRKILAPAMNTRMYQNQIVQDNLKKLQLNDFEIVTPAVGMLACKDVGEGKLPKEELLLNYILKEIACEKDMKGMKVLVTAGPTQEAVDPVRYLTNHSTGKMGYAIAKVCMLRGASVTLVTGQTTLPKPDFVEVVEVKSAREMFEAVVSRQSEMDIIVKAAAVADYRPQYVSGEKVKKSGDHMILELEKTDDILEYLGTHKKKGQFLCGFSMETENMLENSRKKLDKKNLDMVVANNLKEAGAGFGTDTNVITIITRDGVLSLDLMSKEEAAGKIMDEILQHKGEKG</sequence>
<dbReference type="Gene3D" id="3.40.50.10300">
    <property type="entry name" value="CoaB-like"/>
    <property type="match status" value="1"/>
</dbReference>
<comment type="function">
    <text evidence="4">Catalyzes two steps in the biosynthesis of coenzyme A. In the first step cysteine is conjugated to 4'-phosphopantothenate to form 4-phosphopantothenoylcysteine, in the latter compound is decarboxylated to form 4'-phosphopantotheine.</text>
</comment>
<feature type="active site" description="Proton donor" evidence="3">
    <location>
        <position position="157"/>
    </location>
</feature>
<dbReference type="NCBIfam" id="TIGR00521">
    <property type="entry name" value="coaBC_dfp"/>
    <property type="match status" value="1"/>
</dbReference>
<feature type="region of interest" description="Phosphopantothenate--cysteine ligase" evidence="3">
    <location>
        <begin position="190"/>
        <end position="400"/>
    </location>
</feature>
<dbReference type="GO" id="GO:0015937">
    <property type="term" value="P:coenzyme A biosynthetic process"/>
    <property type="evidence" value="ECO:0007669"/>
    <property type="project" value="UniProtKB-UniRule"/>
</dbReference>
<dbReference type="AlphaFoldDB" id="A0A9D1D1Q4"/>
<dbReference type="InterPro" id="IPR036551">
    <property type="entry name" value="Flavin_trans-like"/>
</dbReference>
<evidence type="ECO:0000256" key="1">
    <source>
        <dbReference type="ARBA" id="ARBA00022793"/>
    </source>
</evidence>
<feature type="domain" description="DNA/pantothenate metabolism flavoprotein C-terminal" evidence="6">
    <location>
        <begin position="185"/>
        <end position="394"/>
    </location>
</feature>
<keyword evidence="3" id="KW-0479">Metal-binding</keyword>
<comment type="similarity">
    <text evidence="3 4">In the N-terminal section; belongs to the HFCD (homo-oligomeric flavin containing Cys decarboxylase) superfamily.</text>
</comment>
<keyword evidence="3 4" id="KW-0285">Flavoprotein</keyword>
<feature type="binding site" evidence="3">
    <location>
        <position position="323"/>
    </location>
    <ligand>
        <name>CTP</name>
        <dbReference type="ChEBI" id="CHEBI:37563"/>
    </ligand>
</feature>